<dbReference type="GO" id="GO:0032543">
    <property type="term" value="P:mitochondrial translation"/>
    <property type="evidence" value="ECO:0007669"/>
    <property type="project" value="TreeGrafter"/>
</dbReference>
<dbReference type="EMBL" id="CP002504">
    <property type="protein sequence ID" value="AET41500.1"/>
    <property type="molecule type" value="Genomic_DNA"/>
</dbReference>
<reference evidence="2" key="1">
    <citation type="journal article" date="2012" name="G3 (Bethesda)">
        <title>Pichia sorbitophila, an interspecies yeast hybrid reveals early steps of genome resolution following polyploidization.</title>
        <authorList>
            <person name="Leh Louis V."/>
            <person name="Despons L."/>
            <person name="Friedrich A."/>
            <person name="Martin T."/>
            <person name="Durrens P."/>
            <person name="Casaregola S."/>
            <person name="Neuveglise C."/>
            <person name="Fairhead C."/>
            <person name="Marck C."/>
            <person name="Cruz J.A."/>
            <person name="Straub M.L."/>
            <person name="Kugler V."/>
            <person name="Sacerdot C."/>
            <person name="Uzunov Z."/>
            <person name="Thierry A."/>
            <person name="Weiss S."/>
            <person name="Bleykasten C."/>
            <person name="De Montigny J."/>
            <person name="Jacques N."/>
            <person name="Jung P."/>
            <person name="Lemaire M."/>
            <person name="Mallet S."/>
            <person name="Morel G."/>
            <person name="Richard G.F."/>
            <person name="Sarkar A."/>
            <person name="Savel G."/>
            <person name="Schacherer J."/>
            <person name="Seret M.L."/>
            <person name="Talla E."/>
            <person name="Samson G."/>
            <person name="Jubin C."/>
            <person name="Poulain J."/>
            <person name="Vacherie B."/>
            <person name="Barbe V."/>
            <person name="Pelletier E."/>
            <person name="Sherman D.J."/>
            <person name="Westhof E."/>
            <person name="Weissenbach J."/>
            <person name="Baret P.V."/>
            <person name="Wincker P."/>
            <person name="Gaillardin C."/>
            <person name="Dujon B."/>
            <person name="Souciet J.L."/>
        </authorList>
    </citation>
    <scope>NUCLEOTIDE SEQUENCE [LARGE SCALE GENOMIC DNA]</scope>
    <source>
        <strain evidence="2">CBS 270.75 / DBVPG 7215 / KCTC 17166 / NRRL Y-17582</strain>
    </source>
</reference>
<dbReference type="OMA" id="KYAMRQF"/>
<proteinExistence type="predicted"/>
<dbReference type="GeneID" id="11472718"/>
<dbReference type="STRING" id="931890.G8JXC6"/>
<sequence>MVAFGFGSSALECSSKPVVQQLLRQQVRYASRRNSAYPSYPFKTLRPDHKSRHDSNFKYAMRQFLGPKNFKGEYAYNRYFAVPDNHEPKYISPEIERGESLVDPLTGKKVTMNSDESIQVTGQVVRENQGFRRFQPFPQNRHCTTNYILDEETRKTIYHMIQVEKKSAQDVSRTFNLKIPRIEAVVKLIEIEQKMEKYKQNRISPEQKKMAETMYKMFPIFEARNQENLSEIPVPAKALSSRILTLAESEPFGPIDAANVLELEPAAETLNKLAQEGEHSTGHTSEQNIRKQKVIYGEVLKGERFKYKFTNKSVGKVGFRYGSSNRDNKKDRGIGFDERGRMVYL</sequence>
<dbReference type="OrthoDB" id="10052321at2759"/>
<dbReference type="Proteomes" id="UP000006790">
    <property type="component" value="Chromosome 8"/>
</dbReference>
<dbReference type="PANTHER" id="PTHR28158">
    <property type="entry name" value="37S RIBOSOMAL PROTEIN S35, MITOCHONDRIAL"/>
    <property type="match status" value="1"/>
</dbReference>
<dbReference type="Pfam" id="PF12298">
    <property type="entry name" value="Bot1p"/>
    <property type="match status" value="1"/>
</dbReference>
<dbReference type="PANTHER" id="PTHR28158:SF1">
    <property type="entry name" value="SMALL RIBOSOMAL SUBUNIT PROTEIN MS45"/>
    <property type="match status" value="1"/>
</dbReference>
<organism evidence="1 2">
    <name type="scientific">Eremothecium cymbalariae (strain CBS 270.75 / DBVPG 7215 / KCTC 17166 / NRRL Y-17582)</name>
    <name type="common">Yeast</name>
    <dbReference type="NCBI Taxonomy" id="931890"/>
    <lineage>
        <taxon>Eukaryota</taxon>
        <taxon>Fungi</taxon>
        <taxon>Dikarya</taxon>
        <taxon>Ascomycota</taxon>
        <taxon>Saccharomycotina</taxon>
        <taxon>Saccharomycetes</taxon>
        <taxon>Saccharomycetales</taxon>
        <taxon>Saccharomycetaceae</taxon>
        <taxon>Eremothecium</taxon>
    </lineage>
</organism>
<dbReference type="FunCoup" id="G8JXC6">
    <property type="interactions" value="147"/>
</dbReference>
<protein>
    <recommendedName>
        <fullName evidence="3">37S ribosomal protein S35, mitochondrial</fullName>
    </recommendedName>
</protein>
<accession>G8JXC6</accession>
<dbReference type="InParanoid" id="G8JXC6"/>
<dbReference type="InterPro" id="IPR021036">
    <property type="entry name" value="Ribosomal_mS45"/>
</dbReference>
<keyword evidence="2" id="KW-1185">Reference proteome</keyword>
<dbReference type="KEGG" id="erc:Ecym_8215"/>
<gene>
    <name evidence="1" type="ordered locus">Ecym_8215</name>
</gene>
<dbReference type="HOGENOM" id="CLU_842157_0_0_1"/>
<evidence type="ECO:0000313" key="2">
    <source>
        <dbReference type="Proteomes" id="UP000006790"/>
    </source>
</evidence>
<dbReference type="GO" id="GO:0003735">
    <property type="term" value="F:structural constituent of ribosome"/>
    <property type="evidence" value="ECO:0007669"/>
    <property type="project" value="EnsemblFungi"/>
</dbReference>
<dbReference type="GO" id="GO:0005763">
    <property type="term" value="C:mitochondrial small ribosomal subunit"/>
    <property type="evidence" value="ECO:0007669"/>
    <property type="project" value="EnsemblFungi"/>
</dbReference>
<dbReference type="eggNOG" id="ENOG502QVMS">
    <property type="taxonomic scope" value="Eukaryota"/>
</dbReference>
<evidence type="ECO:0008006" key="3">
    <source>
        <dbReference type="Google" id="ProtNLM"/>
    </source>
</evidence>
<dbReference type="AlphaFoldDB" id="G8JXC6"/>
<evidence type="ECO:0000313" key="1">
    <source>
        <dbReference type="EMBL" id="AET41500.1"/>
    </source>
</evidence>
<dbReference type="RefSeq" id="XP_003648317.1">
    <property type="nucleotide sequence ID" value="XM_003648269.1"/>
</dbReference>
<name>G8JXC6_ERECY</name>